<sequence length="274" mass="32059">MQIFSSNFRPIQPEMVKGTNEYMEFKPHKNDSDLISLFYQFKISHSEKGAVPVIPDGCIDILFNLDALEPIGLVAASPTYRREELFIKDELYFGIRLFPDQGQQVLTCSIKEIIKCKVVPFTDVSRIGMTVLDELRDLNSFEERVRWVLSRSRLLPPTTHYEKNILNSCLDKIYQSNGLASAREISTETGYSDRYIRNIFNEYIGFSPKQFSQIIRLQSNISKILHNQLQVDDLLDQPNNYYDKSHFYKDFKRYMLLTPKEYFDIVREKAVFGM</sequence>
<feature type="domain" description="HTH araC/xylS-type" evidence="1">
    <location>
        <begin position="163"/>
        <end position="265"/>
    </location>
</feature>
<dbReference type="Proteomes" id="UP000219356">
    <property type="component" value="Unassembled WGS sequence"/>
</dbReference>
<reference evidence="3" key="1">
    <citation type="submission" date="2017-09" db="EMBL/GenBank/DDBJ databases">
        <authorList>
            <person name="Varghese N."/>
            <person name="Submissions S."/>
        </authorList>
    </citation>
    <scope>NUCLEOTIDE SEQUENCE [LARGE SCALE GENOMIC DNA]</scope>
    <source>
        <strain evidence="3">CGMCC 1.8913</strain>
    </source>
</reference>
<accession>A0A285P0R8</accession>
<dbReference type="Gene3D" id="1.10.10.60">
    <property type="entry name" value="Homeodomain-like"/>
    <property type="match status" value="1"/>
</dbReference>
<evidence type="ECO:0000259" key="1">
    <source>
        <dbReference type="PROSITE" id="PS01124"/>
    </source>
</evidence>
<proteinExistence type="predicted"/>
<name>A0A285P0R8_9BACI</name>
<keyword evidence="3" id="KW-1185">Reference proteome</keyword>
<protein>
    <submittedName>
        <fullName evidence="2">Transcriptional regulator, AraC family</fullName>
    </submittedName>
</protein>
<dbReference type="AlphaFoldDB" id="A0A285P0R8"/>
<dbReference type="PROSITE" id="PS01124">
    <property type="entry name" value="HTH_ARAC_FAMILY_2"/>
    <property type="match status" value="1"/>
</dbReference>
<evidence type="ECO:0000313" key="3">
    <source>
        <dbReference type="Proteomes" id="UP000219356"/>
    </source>
</evidence>
<dbReference type="GO" id="GO:0003700">
    <property type="term" value="F:DNA-binding transcription factor activity"/>
    <property type="evidence" value="ECO:0007669"/>
    <property type="project" value="InterPro"/>
</dbReference>
<dbReference type="Pfam" id="PF12833">
    <property type="entry name" value="HTH_18"/>
    <property type="match status" value="1"/>
</dbReference>
<dbReference type="InterPro" id="IPR018060">
    <property type="entry name" value="HTH_AraC"/>
</dbReference>
<dbReference type="RefSeq" id="WP_097042690.1">
    <property type="nucleotide sequence ID" value="NZ_OBEK01000003.1"/>
</dbReference>
<gene>
    <name evidence="2" type="ORF">SAMN05421503_2565</name>
</gene>
<evidence type="ECO:0000313" key="2">
    <source>
        <dbReference type="EMBL" id="SNZ14753.1"/>
    </source>
</evidence>
<dbReference type="GO" id="GO:0043565">
    <property type="term" value="F:sequence-specific DNA binding"/>
    <property type="evidence" value="ECO:0007669"/>
    <property type="project" value="InterPro"/>
</dbReference>
<dbReference type="EMBL" id="OBEK01000003">
    <property type="protein sequence ID" value="SNZ14753.1"/>
    <property type="molecule type" value="Genomic_DNA"/>
</dbReference>
<organism evidence="2 3">
    <name type="scientific">Terribacillus aidingensis</name>
    <dbReference type="NCBI Taxonomy" id="586416"/>
    <lineage>
        <taxon>Bacteria</taxon>
        <taxon>Bacillati</taxon>
        <taxon>Bacillota</taxon>
        <taxon>Bacilli</taxon>
        <taxon>Bacillales</taxon>
        <taxon>Bacillaceae</taxon>
        <taxon>Terribacillus</taxon>
    </lineage>
</organism>
<dbReference type="OrthoDB" id="247151at2"/>